<dbReference type="GO" id="GO:0008320">
    <property type="term" value="F:protein transmembrane transporter activity"/>
    <property type="evidence" value="ECO:0007669"/>
    <property type="project" value="UniProtKB-UniRule"/>
</dbReference>
<dbReference type="GO" id="GO:0043952">
    <property type="term" value="P:protein transport by the Sec complex"/>
    <property type="evidence" value="ECO:0007669"/>
    <property type="project" value="UniProtKB-UniRule"/>
</dbReference>
<evidence type="ECO:0000256" key="6">
    <source>
        <dbReference type="ARBA" id="ARBA00022989"/>
    </source>
</evidence>
<comment type="similarity">
    <text evidence="9">Belongs to the SecE/SEC61-gamma family.</text>
</comment>
<reference evidence="11" key="1">
    <citation type="submission" date="2017-09" db="EMBL/GenBank/DDBJ databases">
        <title>Depth-based differentiation of microbial function through sediment-hosted aquifers and enrichment of novel symbionts in the deep terrestrial subsurface.</title>
        <authorList>
            <person name="Probst A.J."/>
            <person name="Ladd B."/>
            <person name="Jarett J.K."/>
            <person name="Geller-Mcgrath D.E."/>
            <person name="Sieber C.M.K."/>
            <person name="Emerson J.B."/>
            <person name="Anantharaman K."/>
            <person name="Thomas B.C."/>
            <person name="Malmstrom R."/>
            <person name="Stieglmeier M."/>
            <person name="Klingl A."/>
            <person name="Woyke T."/>
            <person name="Ryan C.M."/>
            <person name="Banfield J.F."/>
        </authorList>
    </citation>
    <scope>NUCLEOTIDE SEQUENCE [LARGE SCALE GENOMIC DNA]</scope>
</reference>
<dbReference type="EMBL" id="PEVY01000025">
    <property type="protein sequence ID" value="PIU75363.1"/>
    <property type="molecule type" value="Genomic_DNA"/>
</dbReference>
<evidence type="ECO:0000256" key="2">
    <source>
        <dbReference type="ARBA" id="ARBA00022448"/>
    </source>
</evidence>
<evidence type="ECO:0000256" key="9">
    <source>
        <dbReference type="HAMAP-Rule" id="MF_00422"/>
    </source>
</evidence>
<keyword evidence="6 9" id="KW-1133">Transmembrane helix</keyword>
<name>A0A2M7AXU8_9BACT</name>
<dbReference type="InterPro" id="IPR038379">
    <property type="entry name" value="SecE_sf"/>
</dbReference>
<organism evidence="10 11">
    <name type="scientific">Candidatus Portnoybacteria bacterium CG06_land_8_20_14_3_00_39_12</name>
    <dbReference type="NCBI Taxonomy" id="1974809"/>
    <lineage>
        <taxon>Bacteria</taxon>
        <taxon>Candidatus Portnoyibacteriota</taxon>
    </lineage>
</organism>
<dbReference type="NCBIfam" id="TIGR00964">
    <property type="entry name" value="secE_bact"/>
    <property type="match status" value="1"/>
</dbReference>
<sequence>MAISQKVIGLFKKIPQFLKEVKIELKKVTWLSRQDVWRYTLIVVFFSLAVAAFLGGLDILFGFLIKKFLL</sequence>
<dbReference type="PANTHER" id="PTHR33910">
    <property type="entry name" value="PROTEIN TRANSLOCASE SUBUNIT SECE"/>
    <property type="match status" value="1"/>
</dbReference>
<evidence type="ECO:0000256" key="8">
    <source>
        <dbReference type="ARBA" id="ARBA00023136"/>
    </source>
</evidence>
<comment type="caution">
    <text evidence="10">The sequence shown here is derived from an EMBL/GenBank/DDBJ whole genome shotgun (WGS) entry which is preliminary data.</text>
</comment>
<dbReference type="InterPro" id="IPR005807">
    <property type="entry name" value="SecE_bac"/>
</dbReference>
<feature type="transmembrane region" description="Helical" evidence="9">
    <location>
        <begin position="39"/>
        <end position="65"/>
    </location>
</feature>
<dbReference type="GO" id="GO:0005886">
    <property type="term" value="C:plasma membrane"/>
    <property type="evidence" value="ECO:0007669"/>
    <property type="project" value="UniProtKB-SubCell"/>
</dbReference>
<dbReference type="Pfam" id="PF00584">
    <property type="entry name" value="SecE"/>
    <property type="match status" value="1"/>
</dbReference>
<gene>
    <name evidence="9 10" type="primary">secE</name>
    <name evidence="10" type="ORF">COS76_01130</name>
</gene>
<dbReference type="Gene3D" id="1.20.5.1030">
    <property type="entry name" value="Preprotein translocase secy subunit"/>
    <property type="match status" value="1"/>
</dbReference>
<evidence type="ECO:0000256" key="7">
    <source>
        <dbReference type="ARBA" id="ARBA00023010"/>
    </source>
</evidence>
<keyword evidence="7 9" id="KW-0811">Translocation</keyword>
<keyword evidence="5 9" id="KW-0653">Protein transport</keyword>
<dbReference type="AlphaFoldDB" id="A0A2M7AXU8"/>
<evidence type="ECO:0000256" key="4">
    <source>
        <dbReference type="ARBA" id="ARBA00022692"/>
    </source>
</evidence>
<dbReference type="PANTHER" id="PTHR33910:SF1">
    <property type="entry name" value="PROTEIN TRANSLOCASE SUBUNIT SECE"/>
    <property type="match status" value="1"/>
</dbReference>
<evidence type="ECO:0000256" key="3">
    <source>
        <dbReference type="ARBA" id="ARBA00022475"/>
    </source>
</evidence>
<evidence type="ECO:0000256" key="5">
    <source>
        <dbReference type="ARBA" id="ARBA00022927"/>
    </source>
</evidence>
<dbReference type="InterPro" id="IPR001901">
    <property type="entry name" value="Translocase_SecE/Sec61-g"/>
</dbReference>
<accession>A0A2M7AXU8</accession>
<dbReference type="Proteomes" id="UP000228775">
    <property type="component" value="Unassembled WGS sequence"/>
</dbReference>
<proteinExistence type="inferred from homology"/>
<keyword evidence="8 9" id="KW-0472">Membrane</keyword>
<keyword evidence="4 9" id="KW-0812">Transmembrane</keyword>
<comment type="subcellular location">
    <subcellularLocation>
        <location evidence="9">Cell membrane</location>
        <topology evidence="9">Single-pass membrane protein</topology>
    </subcellularLocation>
    <subcellularLocation>
        <location evidence="1">Membrane</location>
    </subcellularLocation>
</comment>
<evidence type="ECO:0000313" key="10">
    <source>
        <dbReference type="EMBL" id="PIU75363.1"/>
    </source>
</evidence>
<evidence type="ECO:0000256" key="1">
    <source>
        <dbReference type="ARBA" id="ARBA00004370"/>
    </source>
</evidence>
<dbReference type="GO" id="GO:0009306">
    <property type="term" value="P:protein secretion"/>
    <property type="evidence" value="ECO:0007669"/>
    <property type="project" value="UniProtKB-UniRule"/>
</dbReference>
<dbReference type="GO" id="GO:0065002">
    <property type="term" value="P:intracellular protein transmembrane transport"/>
    <property type="evidence" value="ECO:0007669"/>
    <property type="project" value="UniProtKB-UniRule"/>
</dbReference>
<dbReference type="HAMAP" id="MF_00422">
    <property type="entry name" value="SecE"/>
    <property type="match status" value="1"/>
</dbReference>
<protein>
    <recommendedName>
        <fullName evidence="9">Protein translocase subunit SecE</fullName>
    </recommendedName>
</protein>
<keyword evidence="3 9" id="KW-1003">Cell membrane</keyword>
<comment type="subunit">
    <text evidence="9">Component of the Sec protein translocase complex. Heterotrimer consisting of SecY, SecE and SecG subunits. The heterotrimers can form oligomers, although 1 heterotrimer is thought to be able to translocate proteins. Interacts with the ribosome. Interacts with SecDF, and other proteins may be involved. Interacts with SecA.</text>
</comment>
<comment type="function">
    <text evidence="9">Essential subunit of the Sec protein translocation channel SecYEG. Clamps together the 2 halves of SecY. May contact the channel plug during translocation.</text>
</comment>
<evidence type="ECO:0000313" key="11">
    <source>
        <dbReference type="Proteomes" id="UP000228775"/>
    </source>
</evidence>
<keyword evidence="2 9" id="KW-0813">Transport</keyword>
<dbReference type="GO" id="GO:0006605">
    <property type="term" value="P:protein targeting"/>
    <property type="evidence" value="ECO:0007669"/>
    <property type="project" value="UniProtKB-UniRule"/>
</dbReference>